<feature type="compositionally biased region" description="Basic residues" evidence="1">
    <location>
        <begin position="25"/>
        <end position="38"/>
    </location>
</feature>
<reference evidence="3" key="1">
    <citation type="journal article" date="2019" name="Sci. Rep.">
        <title>Draft genome of Tanacetum cinerariifolium, the natural source of mosquito coil.</title>
        <authorList>
            <person name="Yamashiro T."/>
            <person name="Shiraishi A."/>
            <person name="Satake H."/>
            <person name="Nakayama K."/>
        </authorList>
    </citation>
    <scope>NUCLEOTIDE SEQUENCE</scope>
</reference>
<feature type="region of interest" description="Disordered" evidence="1">
    <location>
        <begin position="19"/>
        <end position="38"/>
    </location>
</feature>
<dbReference type="GO" id="GO:0003676">
    <property type="term" value="F:nucleic acid binding"/>
    <property type="evidence" value="ECO:0007669"/>
    <property type="project" value="InterPro"/>
</dbReference>
<protein>
    <submittedName>
        <fullName evidence="3">Putative reverse transcriptase domain-containing protein</fullName>
    </submittedName>
</protein>
<name>A0A6L2K460_TANCI</name>
<dbReference type="PANTHER" id="PTHR35046">
    <property type="entry name" value="ZINC KNUCKLE (CCHC-TYPE) FAMILY PROTEIN"/>
    <property type="match status" value="1"/>
</dbReference>
<evidence type="ECO:0000313" key="3">
    <source>
        <dbReference type="EMBL" id="GEU43542.1"/>
    </source>
</evidence>
<dbReference type="AlphaFoldDB" id="A0A6L2K460"/>
<dbReference type="GO" id="GO:0003964">
    <property type="term" value="F:RNA-directed DNA polymerase activity"/>
    <property type="evidence" value="ECO:0007669"/>
    <property type="project" value="UniProtKB-KW"/>
</dbReference>
<dbReference type="Pfam" id="PF17921">
    <property type="entry name" value="Integrase_H2C2"/>
    <property type="match status" value="1"/>
</dbReference>
<accession>A0A6L2K460</accession>
<keyword evidence="3" id="KW-0808">Transferase</keyword>
<dbReference type="Gene3D" id="1.10.340.70">
    <property type="match status" value="1"/>
</dbReference>
<gene>
    <name evidence="3" type="ORF">Tci_015520</name>
</gene>
<dbReference type="PANTHER" id="PTHR35046:SF18">
    <property type="entry name" value="RNA-DIRECTED DNA POLYMERASE"/>
    <property type="match status" value="1"/>
</dbReference>
<dbReference type="InterPro" id="IPR012337">
    <property type="entry name" value="RNaseH-like_sf"/>
</dbReference>
<evidence type="ECO:0000256" key="1">
    <source>
        <dbReference type="SAM" id="MobiDB-lite"/>
    </source>
</evidence>
<dbReference type="SUPFAM" id="SSF53098">
    <property type="entry name" value="Ribonuclease H-like"/>
    <property type="match status" value="1"/>
</dbReference>
<comment type="caution">
    <text evidence="3">The sequence shown here is derived from an EMBL/GenBank/DDBJ whole genome shotgun (WGS) entry which is preliminary data.</text>
</comment>
<dbReference type="CDD" id="cd00303">
    <property type="entry name" value="retropepsin_like"/>
    <property type="match status" value="1"/>
</dbReference>
<dbReference type="Gene3D" id="3.30.420.10">
    <property type="entry name" value="Ribonuclease H-like superfamily/Ribonuclease H"/>
    <property type="match status" value="1"/>
</dbReference>
<proteinExistence type="predicted"/>
<organism evidence="3">
    <name type="scientific">Tanacetum cinerariifolium</name>
    <name type="common">Dalmatian daisy</name>
    <name type="synonym">Chrysanthemum cinerariifolium</name>
    <dbReference type="NCBI Taxonomy" id="118510"/>
    <lineage>
        <taxon>Eukaryota</taxon>
        <taxon>Viridiplantae</taxon>
        <taxon>Streptophyta</taxon>
        <taxon>Embryophyta</taxon>
        <taxon>Tracheophyta</taxon>
        <taxon>Spermatophyta</taxon>
        <taxon>Magnoliopsida</taxon>
        <taxon>eudicotyledons</taxon>
        <taxon>Gunneridae</taxon>
        <taxon>Pentapetalae</taxon>
        <taxon>asterids</taxon>
        <taxon>campanulids</taxon>
        <taxon>Asterales</taxon>
        <taxon>Asteraceae</taxon>
        <taxon>Asteroideae</taxon>
        <taxon>Anthemideae</taxon>
        <taxon>Anthemidinae</taxon>
        <taxon>Tanacetum</taxon>
    </lineage>
</organism>
<dbReference type="InterPro" id="IPR041588">
    <property type="entry name" value="Integrase_H2C2"/>
</dbReference>
<keyword evidence="3" id="KW-0548">Nucleotidyltransferase</keyword>
<keyword evidence="3" id="KW-0695">RNA-directed DNA polymerase</keyword>
<dbReference type="InterPro" id="IPR036397">
    <property type="entry name" value="RNaseH_sf"/>
</dbReference>
<evidence type="ECO:0000259" key="2">
    <source>
        <dbReference type="Pfam" id="PF17921"/>
    </source>
</evidence>
<dbReference type="EMBL" id="BKCJ010001723">
    <property type="protein sequence ID" value="GEU43542.1"/>
    <property type="molecule type" value="Genomic_DNA"/>
</dbReference>
<sequence>MARIEERLDQFIDQLADRMNDMMNPRRHRPRRDQRKDNRRWKSRMRVNILEFDRNVLNPEGFIDWLITVEEVFEFKKVTKSVEDYTTKFYQLIARNDIQETEDQLVSHYIGGLRVQIMDFVNMFDPMTLSDAYQRALAFEKQNRRVGSSSSSAIIGASGLGNVASQFAPSQAKAGGGNTRPVSRASGDDDAAYEEYEEALVYDEEPECKEEYVSGDVGVNLVVMRSCLTPKAYGDEWLKHNIFQSTCTILGKVSTFVCDSSSYDDLIATKAVQKLGLKTENHPKPYKLQWLKKGGEVTVSRRVHVWFSVGNTYKDNVWCDVVPMDACHLFLGRPWEYDRDITHNGRTDTYNFLFGGAKITLMPNKPKEVISKPTSTLLTLSWFKDELETGDDVFVLIGNEVTEDSEIPEAMIPLLEEFLDDFLDELPDGLPPLCDIYYHIDLEPRRSGLLVTMQVDVPGLDVIRDMVTVDLYFLVVLQGVQAGEKPDFFLHNGFFFKGNQLCIPDSSLRLQIIKELHGEGHVCRDRILQLVQASYFWPTMRKEVDRYVKRYRVYQVSNGTATNAGLNMPLPIRLQAWVDISIDFMLWLPRTQRGNDSIFVVVEHFSKMVHFIPCKKITDAVNVAKLFFRDVYCLHGLPSSIVSDRDTRSLGNLLRCLVGDHVKACDQKLCQSEFAHNHGVNRSTRFSPFQDFVAGLHDVHKGVHENLVRANSKYKQDADHKHRHVDFEVSDSVLTNDRFPVGEYNKLSAKKIGPLEIVEKMNSNAYRLKESSTSSLNDDVQQSPEEIILPQTNTQSIPINMVPNGDEASTSHNVFNERLKDTYFDASTSFHDPSNVQTFYQPYPHEKKWNKDHPLYKIIESEYVAVSSCCAQVLWMRTQLTDYGFFYDKVPIYCDSKSAIAISCNPVQHTRTKHIDVRYHFIKDHVEKGTIELYFVGTEYQLADLFTKSLHEARFKFLVEKLGMMSRET</sequence>
<dbReference type="CDD" id="cd09272">
    <property type="entry name" value="RNase_HI_RT_Ty1"/>
    <property type="match status" value="1"/>
</dbReference>
<feature type="domain" description="Integrase zinc-binding" evidence="2">
    <location>
        <begin position="505"/>
        <end position="558"/>
    </location>
</feature>